<dbReference type="InterPro" id="IPR000550">
    <property type="entry name" value="Hppk"/>
</dbReference>
<evidence type="ECO:0000256" key="4">
    <source>
        <dbReference type="ARBA" id="ARBA00016218"/>
    </source>
</evidence>
<name>A0A3T1CLH3_9SPHN</name>
<dbReference type="Gene3D" id="3.30.70.560">
    <property type="entry name" value="7,8-Dihydro-6-hydroxymethylpterin-pyrophosphokinase HPPK"/>
    <property type="match status" value="1"/>
</dbReference>
<sequence length="174" mass="19092">MRAARGSGSEPGLGHEHRYLVALGSNRRLPGIGGPRAVLDAAVAALSESGWRVVAFARPVASAPIGPSLRRYANGAVLIAGDRDPHAALLDLQRIETAFGRRRRGQRWRSRALDLDIVLWSGGAWHEPCLTIPHPLFRDRDFVLRPAAQIAPQWRDPVTGRTLRQLAARHGRQS</sequence>
<evidence type="ECO:0000256" key="2">
    <source>
        <dbReference type="ARBA" id="ARBA00005810"/>
    </source>
</evidence>
<proteinExistence type="inferred from homology"/>
<feature type="domain" description="7,8-dihydro-6-hydroxymethylpterin-pyrophosphokinase" evidence="13">
    <location>
        <begin position="21"/>
        <end position="152"/>
    </location>
</feature>
<dbReference type="GO" id="GO:0005524">
    <property type="term" value="F:ATP binding"/>
    <property type="evidence" value="ECO:0007669"/>
    <property type="project" value="UniProtKB-KW"/>
</dbReference>
<keyword evidence="6" id="KW-0547">Nucleotide-binding</keyword>
<accession>A0A3T1CLH3</accession>
<evidence type="ECO:0000256" key="7">
    <source>
        <dbReference type="ARBA" id="ARBA00022777"/>
    </source>
</evidence>
<dbReference type="GO" id="GO:0003848">
    <property type="term" value="F:2-amino-4-hydroxy-6-hydroxymethyldihydropteridine diphosphokinase activity"/>
    <property type="evidence" value="ECO:0007669"/>
    <property type="project" value="UniProtKB-EC"/>
</dbReference>
<dbReference type="EC" id="2.7.6.3" evidence="3"/>
<reference evidence="14 15" key="1">
    <citation type="submission" date="2019-01" db="EMBL/GenBank/DDBJ databases">
        <title>Complete genome sequence of Erythrobacter flavus KJ5.</title>
        <authorList>
            <person name="Kanesaki Y."/>
            <person name="Brotosudarmo T."/>
            <person name="Moriuchi R."/>
            <person name="Awai K."/>
        </authorList>
    </citation>
    <scope>NUCLEOTIDE SEQUENCE [LARGE SCALE GENOMIC DNA]</scope>
    <source>
        <strain evidence="14 15">KJ5</strain>
    </source>
</reference>
<evidence type="ECO:0000313" key="15">
    <source>
        <dbReference type="Proteomes" id="UP000290057"/>
    </source>
</evidence>
<evidence type="ECO:0000256" key="9">
    <source>
        <dbReference type="ARBA" id="ARBA00022909"/>
    </source>
</evidence>
<evidence type="ECO:0000256" key="10">
    <source>
        <dbReference type="ARBA" id="ARBA00029409"/>
    </source>
</evidence>
<dbReference type="EMBL" id="AP019389">
    <property type="protein sequence ID" value="BBI21849.1"/>
    <property type="molecule type" value="Genomic_DNA"/>
</dbReference>
<keyword evidence="5" id="KW-0808">Transferase</keyword>
<evidence type="ECO:0000256" key="6">
    <source>
        <dbReference type="ARBA" id="ARBA00022741"/>
    </source>
</evidence>
<evidence type="ECO:0000256" key="1">
    <source>
        <dbReference type="ARBA" id="ARBA00005051"/>
    </source>
</evidence>
<evidence type="ECO:0000256" key="11">
    <source>
        <dbReference type="ARBA" id="ARBA00029766"/>
    </source>
</evidence>
<organism evidence="14 15">
    <name type="scientific">Qipengyuania flava</name>
    <dbReference type="NCBI Taxonomy" id="192812"/>
    <lineage>
        <taxon>Bacteria</taxon>
        <taxon>Pseudomonadati</taxon>
        <taxon>Pseudomonadota</taxon>
        <taxon>Alphaproteobacteria</taxon>
        <taxon>Sphingomonadales</taxon>
        <taxon>Erythrobacteraceae</taxon>
        <taxon>Qipengyuania</taxon>
    </lineage>
</organism>
<dbReference type="AlphaFoldDB" id="A0A3T1CLH3"/>
<dbReference type="Proteomes" id="UP000290057">
    <property type="component" value="Chromosome"/>
</dbReference>
<evidence type="ECO:0000256" key="5">
    <source>
        <dbReference type="ARBA" id="ARBA00022679"/>
    </source>
</evidence>
<keyword evidence="8" id="KW-0067">ATP-binding</keyword>
<comment type="function">
    <text evidence="10">Catalyzes the transfer of pyrophosphate from adenosine triphosphate (ATP) to 6-hydroxymethyl-7,8-dihydropterin, an enzymatic step in folate biosynthesis pathway.</text>
</comment>
<keyword evidence="15" id="KW-1185">Reference proteome</keyword>
<protein>
    <recommendedName>
        <fullName evidence="4">2-amino-4-hydroxy-6-hydroxymethyldihydropteridine pyrophosphokinase</fullName>
        <ecNumber evidence="3">2.7.6.3</ecNumber>
    </recommendedName>
    <alternativeName>
        <fullName evidence="11">6-hydroxymethyl-7,8-dihydropterin pyrophosphokinase</fullName>
    </alternativeName>
    <alternativeName>
        <fullName evidence="12">7,8-dihydro-6-hydroxymethylpterin-pyrophosphokinase</fullName>
    </alternativeName>
</protein>
<keyword evidence="9" id="KW-0289">Folate biosynthesis</keyword>
<gene>
    <name evidence="14" type="ORF">EKJ_26960</name>
</gene>
<evidence type="ECO:0000256" key="12">
    <source>
        <dbReference type="ARBA" id="ARBA00033413"/>
    </source>
</evidence>
<keyword evidence="7" id="KW-0418">Kinase</keyword>
<dbReference type="PANTHER" id="PTHR43071:SF1">
    <property type="entry name" value="2-AMINO-4-HYDROXY-6-HYDROXYMETHYLDIHYDROPTERIDINE PYROPHOSPHOKINASE"/>
    <property type="match status" value="1"/>
</dbReference>
<dbReference type="SUPFAM" id="SSF55083">
    <property type="entry name" value="6-hydroxymethyl-7,8-dihydropterin pyrophosphokinase, HPPK"/>
    <property type="match status" value="1"/>
</dbReference>
<evidence type="ECO:0000313" key="14">
    <source>
        <dbReference type="EMBL" id="BBI21849.1"/>
    </source>
</evidence>
<evidence type="ECO:0000259" key="13">
    <source>
        <dbReference type="Pfam" id="PF01288"/>
    </source>
</evidence>
<dbReference type="InterPro" id="IPR035907">
    <property type="entry name" value="Hppk_sf"/>
</dbReference>
<comment type="similarity">
    <text evidence="2">Belongs to the HPPK family.</text>
</comment>
<dbReference type="GO" id="GO:0046656">
    <property type="term" value="P:folic acid biosynthetic process"/>
    <property type="evidence" value="ECO:0007669"/>
    <property type="project" value="UniProtKB-KW"/>
</dbReference>
<evidence type="ECO:0000256" key="8">
    <source>
        <dbReference type="ARBA" id="ARBA00022840"/>
    </source>
</evidence>
<evidence type="ECO:0000256" key="3">
    <source>
        <dbReference type="ARBA" id="ARBA00013253"/>
    </source>
</evidence>
<dbReference type="UniPathway" id="UPA00077">
    <property type="reaction ID" value="UER00155"/>
</dbReference>
<dbReference type="NCBIfam" id="TIGR01498">
    <property type="entry name" value="folK"/>
    <property type="match status" value="1"/>
</dbReference>
<comment type="pathway">
    <text evidence="1">Cofactor biosynthesis; tetrahydrofolate biosynthesis; 2-amino-4-hydroxy-6-hydroxymethyl-7,8-dihydropteridine diphosphate from 7,8-dihydroneopterin triphosphate: step 4/4.</text>
</comment>
<dbReference type="PANTHER" id="PTHR43071">
    <property type="entry name" value="2-AMINO-4-HYDROXY-6-HYDROXYMETHYLDIHYDROPTERIDINE PYROPHOSPHOKINASE"/>
    <property type="match status" value="1"/>
</dbReference>
<dbReference type="GO" id="GO:0016301">
    <property type="term" value="F:kinase activity"/>
    <property type="evidence" value="ECO:0007669"/>
    <property type="project" value="UniProtKB-KW"/>
</dbReference>
<dbReference type="Pfam" id="PF01288">
    <property type="entry name" value="HPPK"/>
    <property type="match status" value="1"/>
</dbReference>
<dbReference type="GO" id="GO:0046654">
    <property type="term" value="P:tetrahydrofolate biosynthetic process"/>
    <property type="evidence" value="ECO:0007669"/>
    <property type="project" value="UniProtKB-UniPathway"/>
</dbReference>